<dbReference type="OrthoDB" id="5347221at2"/>
<evidence type="ECO:0000313" key="2">
    <source>
        <dbReference type="Proteomes" id="UP000233248"/>
    </source>
</evidence>
<dbReference type="EMBL" id="NXIF01000052">
    <property type="protein sequence ID" value="PKI79904.1"/>
    <property type="molecule type" value="Genomic_DNA"/>
</dbReference>
<dbReference type="InterPro" id="IPR011990">
    <property type="entry name" value="TPR-like_helical_dom_sf"/>
</dbReference>
<evidence type="ECO:0000313" key="1">
    <source>
        <dbReference type="EMBL" id="PKI79904.1"/>
    </source>
</evidence>
<dbReference type="RefSeq" id="WP_101185776.1">
    <property type="nucleotide sequence ID" value="NZ_CP031218.1"/>
</dbReference>
<dbReference type="Gene3D" id="1.25.40.10">
    <property type="entry name" value="Tetratricopeptide repeat domain"/>
    <property type="match status" value="2"/>
</dbReference>
<dbReference type="Proteomes" id="UP000233248">
    <property type="component" value="Unassembled WGS sequence"/>
</dbReference>
<gene>
    <name evidence="1" type="ORF">CP960_12265</name>
</gene>
<keyword evidence="2" id="KW-1185">Reference proteome</keyword>
<proteinExistence type="predicted"/>
<dbReference type="KEGG" id="ahs:AHALO_2131"/>
<sequence>MKSIIILFLLISFSFAKKDFYYSFINSANEQISQERKQAITNGFDIIENVKMLAKKGKVDDAYQQIKDFKNKNKIKILESDIYILYAELSIKKKSKRFILDAVNELETAINSSKIREDQLAKAYMLLVDLKLYSNKVSEAKYFADIIVNSFNDNLTKAYGKIQLAKVHRFQYKYEKAERILYEVLTKTTDILVATIVADELFDVYILDNKYDEAYELITKVLDKNIDYYATDSYIALEKVDKLINAQMPEFAVKILTELIKRADDKQAIEDFKFKLANTYMLMYEGTPKYLIKARTLYEDILNKFPNGMYVDKAKMYIDEIFMREGKIDPNVVSNKYPNSESMQQKVLLQELLNEKRDKKYKMILRKKRVYSKISNSIAKRFGYDSMNAIFDVVNIEMIKQYLEEGKCAQLKDTLKTSRRETLQKLIDDVDTKEQFFQCMVQEPYERAYMLMKDAFNRSRDAQIYLYLERMAYKLGLLDEAMGFSAKVEMVNDKDVLAKEFLYRFLILNAKNEPISMKRFYAYADNNKDYIEANKDNPLIIDFYYQYYLYLLNNDKKQEAIDILNRLYIKQKDIKARVYSPFVEQELAKYEKNKNNTKKALDYLLEGLDTNRKIKPNDLAKSYYEVIKAYETLGNTQKKEEYVKKCKQIQGTQDSLYKRMCDEMQ</sequence>
<dbReference type="SUPFAM" id="SSF48452">
    <property type="entry name" value="TPR-like"/>
    <property type="match status" value="1"/>
</dbReference>
<protein>
    <submittedName>
        <fullName evidence="1">Uncharacterized protein</fullName>
    </submittedName>
</protein>
<comment type="caution">
    <text evidence="1">The sequence shown here is derived from an EMBL/GenBank/DDBJ whole genome shotgun (WGS) entry which is preliminary data.</text>
</comment>
<organism evidence="1 2">
    <name type="scientific">Malaciobacter halophilus</name>
    <dbReference type="NCBI Taxonomy" id="197482"/>
    <lineage>
        <taxon>Bacteria</taxon>
        <taxon>Pseudomonadati</taxon>
        <taxon>Campylobacterota</taxon>
        <taxon>Epsilonproteobacteria</taxon>
        <taxon>Campylobacterales</taxon>
        <taxon>Arcobacteraceae</taxon>
        <taxon>Malaciobacter</taxon>
    </lineage>
</organism>
<dbReference type="AlphaFoldDB" id="A0A2N1J084"/>
<reference evidence="1 2" key="1">
    <citation type="submission" date="2017-09" db="EMBL/GenBank/DDBJ databases">
        <title>Genomics of the genus Arcobacter.</title>
        <authorList>
            <person name="Perez-Cataluna A."/>
            <person name="Figueras M.J."/>
            <person name="Salas-Masso N."/>
        </authorList>
    </citation>
    <scope>NUCLEOTIDE SEQUENCE [LARGE SCALE GENOMIC DNA]</scope>
    <source>
        <strain evidence="1 2">DSM 18005</strain>
    </source>
</reference>
<name>A0A2N1J084_9BACT</name>
<accession>A0A2N1J084</accession>